<evidence type="ECO:0000313" key="9">
    <source>
        <dbReference type="EMBL" id="ACZ09391.1"/>
    </source>
</evidence>
<dbReference type="Pfam" id="PF00474">
    <property type="entry name" value="SSF"/>
    <property type="match status" value="1"/>
</dbReference>
<comment type="similarity">
    <text evidence="2 7">Belongs to the sodium:solute symporter (SSF) (TC 2.A.21) family.</text>
</comment>
<dbReference type="KEGG" id="str:Sterm_2541"/>
<dbReference type="GO" id="GO:0005886">
    <property type="term" value="C:plasma membrane"/>
    <property type="evidence" value="ECO:0007669"/>
    <property type="project" value="TreeGrafter"/>
</dbReference>
<reference evidence="9 10" key="2">
    <citation type="journal article" date="2010" name="Stand. Genomic Sci.">
        <title>Complete genome sequence of Sebaldella termitidis type strain (NCTC 11300).</title>
        <authorList>
            <person name="Harmon-Smith M."/>
            <person name="Celia L."/>
            <person name="Chertkov O."/>
            <person name="Lapidus A."/>
            <person name="Copeland A."/>
            <person name="Glavina Del Rio T."/>
            <person name="Nolan M."/>
            <person name="Lucas S."/>
            <person name="Tice H."/>
            <person name="Cheng J.F."/>
            <person name="Han C."/>
            <person name="Detter J.C."/>
            <person name="Bruce D."/>
            <person name="Goodwin L."/>
            <person name="Pitluck S."/>
            <person name="Pati A."/>
            <person name="Liolios K."/>
            <person name="Ivanova N."/>
            <person name="Mavromatis K."/>
            <person name="Mikhailova N."/>
            <person name="Chen A."/>
            <person name="Palaniappan K."/>
            <person name="Land M."/>
            <person name="Hauser L."/>
            <person name="Chang Y.J."/>
            <person name="Jeffries C.D."/>
            <person name="Brettin T."/>
            <person name="Goker M."/>
            <person name="Beck B."/>
            <person name="Bristow J."/>
            <person name="Eisen J.A."/>
            <person name="Markowitz V."/>
            <person name="Hugenholtz P."/>
            <person name="Kyrpides N.C."/>
            <person name="Klenk H.P."/>
            <person name="Chen F."/>
        </authorList>
    </citation>
    <scope>NUCLEOTIDE SEQUENCE [LARGE SCALE GENOMIC DNA]</scope>
    <source>
        <strain evidence="10">ATCC 33386 / NCTC 11300</strain>
    </source>
</reference>
<dbReference type="NCBIfam" id="TIGR02119">
    <property type="entry name" value="panF"/>
    <property type="match status" value="1"/>
</dbReference>
<evidence type="ECO:0000256" key="5">
    <source>
        <dbReference type="ARBA" id="ARBA00022989"/>
    </source>
</evidence>
<feature type="transmembrane region" description="Helical" evidence="8">
    <location>
        <begin position="127"/>
        <end position="149"/>
    </location>
</feature>
<feature type="transmembrane region" description="Helical" evidence="8">
    <location>
        <begin position="373"/>
        <end position="391"/>
    </location>
</feature>
<feature type="transmembrane region" description="Helical" evidence="8">
    <location>
        <begin position="397"/>
        <end position="422"/>
    </location>
</feature>
<evidence type="ECO:0000256" key="3">
    <source>
        <dbReference type="ARBA" id="ARBA00022448"/>
    </source>
</evidence>
<dbReference type="GO" id="GO:0036376">
    <property type="term" value="P:sodium ion export across plasma membrane"/>
    <property type="evidence" value="ECO:0007669"/>
    <property type="project" value="InterPro"/>
</dbReference>
<dbReference type="PROSITE" id="PS50283">
    <property type="entry name" value="NA_SOLUT_SYMP_3"/>
    <property type="match status" value="1"/>
</dbReference>
<evidence type="ECO:0000256" key="6">
    <source>
        <dbReference type="ARBA" id="ARBA00023136"/>
    </source>
</evidence>
<dbReference type="InterPro" id="IPR050277">
    <property type="entry name" value="Sodium:Solute_Symporter"/>
</dbReference>
<evidence type="ECO:0000313" key="10">
    <source>
        <dbReference type="Proteomes" id="UP000000845"/>
    </source>
</evidence>
<protein>
    <submittedName>
        <fullName evidence="9">Sodium/pantothenate symporter</fullName>
    </submittedName>
</protein>
<evidence type="ECO:0000256" key="1">
    <source>
        <dbReference type="ARBA" id="ARBA00004141"/>
    </source>
</evidence>
<dbReference type="InterPro" id="IPR038377">
    <property type="entry name" value="Na/Glc_symporter_sf"/>
</dbReference>
<dbReference type="AlphaFoldDB" id="D1ALP8"/>
<dbReference type="PANTHER" id="PTHR48086">
    <property type="entry name" value="SODIUM/PROLINE SYMPORTER-RELATED"/>
    <property type="match status" value="1"/>
</dbReference>
<keyword evidence="6 8" id="KW-0472">Membrane</keyword>
<feature type="transmembrane region" description="Helical" evidence="8">
    <location>
        <begin position="161"/>
        <end position="183"/>
    </location>
</feature>
<evidence type="ECO:0000256" key="7">
    <source>
        <dbReference type="RuleBase" id="RU362091"/>
    </source>
</evidence>
<comment type="subcellular location">
    <subcellularLocation>
        <location evidence="1">Membrane</location>
        <topology evidence="1">Multi-pass membrane protein</topology>
    </subcellularLocation>
</comment>
<keyword evidence="5 8" id="KW-1133">Transmembrane helix</keyword>
<feature type="transmembrane region" description="Helical" evidence="8">
    <location>
        <begin position="458"/>
        <end position="475"/>
    </location>
</feature>
<keyword evidence="4 8" id="KW-0812">Transmembrane</keyword>
<feature type="transmembrane region" description="Helical" evidence="8">
    <location>
        <begin position="79"/>
        <end position="99"/>
    </location>
</feature>
<dbReference type="eggNOG" id="COG4145">
    <property type="taxonomic scope" value="Bacteria"/>
</dbReference>
<keyword evidence="10" id="KW-1185">Reference proteome</keyword>
<feature type="transmembrane region" description="Helical" evidence="8">
    <location>
        <begin position="278"/>
        <end position="299"/>
    </location>
</feature>
<feature type="transmembrane region" description="Helical" evidence="8">
    <location>
        <begin position="6"/>
        <end position="24"/>
    </location>
</feature>
<dbReference type="RefSeq" id="WP_012861985.1">
    <property type="nucleotide sequence ID" value="NC_013517.1"/>
</dbReference>
<dbReference type="Gene3D" id="1.20.1730.10">
    <property type="entry name" value="Sodium/glucose cotransporter"/>
    <property type="match status" value="1"/>
</dbReference>
<dbReference type="InterPro" id="IPR011849">
    <property type="entry name" value="Na/pantothenate_symporter"/>
</dbReference>
<name>D1ALP8_SEBTE</name>
<feature type="transmembrane region" description="Helical" evidence="8">
    <location>
        <begin position="51"/>
        <end position="73"/>
    </location>
</feature>
<evidence type="ECO:0000256" key="8">
    <source>
        <dbReference type="SAM" id="Phobius"/>
    </source>
</evidence>
<dbReference type="HOGENOM" id="CLU_018808_15_1_0"/>
<keyword evidence="3" id="KW-0813">Transport</keyword>
<feature type="transmembrane region" description="Helical" evidence="8">
    <location>
        <begin position="239"/>
        <end position="257"/>
    </location>
</feature>
<dbReference type="CDD" id="cd10327">
    <property type="entry name" value="SLC5sbd_PanF"/>
    <property type="match status" value="1"/>
</dbReference>
<proteinExistence type="inferred from homology"/>
<feature type="transmembrane region" description="Helical" evidence="8">
    <location>
        <begin position="195"/>
        <end position="219"/>
    </location>
</feature>
<reference evidence="10" key="1">
    <citation type="submission" date="2009-09" db="EMBL/GenBank/DDBJ databases">
        <title>The complete chromosome of Sebaldella termitidis ATCC 33386.</title>
        <authorList>
            <consortium name="US DOE Joint Genome Institute (JGI-PGF)"/>
            <person name="Lucas S."/>
            <person name="Copeland A."/>
            <person name="Lapidus A."/>
            <person name="Glavina del Rio T."/>
            <person name="Dalin E."/>
            <person name="Tice H."/>
            <person name="Bruce D."/>
            <person name="Goodwin L."/>
            <person name="Pitluck S."/>
            <person name="Kyrpides N."/>
            <person name="Mavromatis K."/>
            <person name="Ivanova N."/>
            <person name="Mikhailova N."/>
            <person name="Sims D."/>
            <person name="Meincke L."/>
            <person name="Brettin T."/>
            <person name="Detter J.C."/>
            <person name="Han C."/>
            <person name="Larimer F."/>
            <person name="Land M."/>
            <person name="Hauser L."/>
            <person name="Markowitz V."/>
            <person name="Cheng J.F."/>
            <person name="Hugenholtz P."/>
            <person name="Woyke T."/>
            <person name="Wu D."/>
            <person name="Eisen J.A."/>
        </authorList>
    </citation>
    <scope>NUCLEOTIDE SEQUENCE [LARGE SCALE GENOMIC DNA]</scope>
    <source>
        <strain evidence="10">ATCC 33386 / NCTC 11300</strain>
    </source>
</reference>
<dbReference type="InterPro" id="IPR001734">
    <property type="entry name" value="Na/solute_symporter"/>
</dbReference>
<dbReference type="STRING" id="526218.Sterm_2541"/>
<feature type="transmembrane region" description="Helical" evidence="8">
    <location>
        <begin position="319"/>
        <end position="352"/>
    </location>
</feature>
<dbReference type="PANTHER" id="PTHR48086:SF4">
    <property type="entry name" value="SODIUM_PANTOTHENATE SYMPORTER"/>
    <property type="match status" value="1"/>
</dbReference>
<dbReference type="GO" id="GO:0015233">
    <property type="term" value="F:pantothenate transmembrane transporter activity"/>
    <property type="evidence" value="ECO:0007669"/>
    <property type="project" value="InterPro"/>
</dbReference>
<feature type="transmembrane region" description="Helical" evidence="8">
    <location>
        <begin position="429"/>
        <end position="446"/>
    </location>
</feature>
<evidence type="ECO:0000256" key="2">
    <source>
        <dbReference type="ARBA" id="ARBA00006434"/>
    </source>
</evidence>
<evidence type="ECO:0000256" key="4">
    <source>
        <dbReference type="ARBA" id="ARBA00022692"/>
    </source>
</evidence>
<organism evidence="9 10">
    <name type="scientific">Sebaldella termitidis (strain ATCC 33386 / NCTC 11300)</name>
    <dbReference type="NCBI Taxonomy" id="526218"/>
    <lineage>
        <taxon>Bacteria</taxon>
        <taxon>Fusobacteriati</taxon>
        <taxon>Fusobacteriota</taxon>
        <taxon>Fusobacteriia</taxon>
        <taxon>Fusobacteriales</taxon>
        <taxon>Leptotrichiaceae</taxon>
        <taxon>Sebaldella</taxon>
    </lineage>
</organism>
<sequence>MTNNKLLIILPIIIYLMIMLYIAYRVKRMEKRSNLNFIEEYYMGSRSMGGFVLAMTIIASYVSASSFIGGPAIAYNIGLGWVFLACIQTPTAFLTLGILGKKLAIISRKINGVTIIDYLKARYSSDIVVVSGALLTLVFFIASMIAQFIGGARLIETVTGYDYTTGLILFCLIVIIYTAFGGFRTVAITDAIQGVVMIIAAVCLFLKLYQVGGGMGNIVKNIAEINPDLLRPDSGGNLPIPYLLSFWVLVGVAILGLPQTTVRCMGFKDSKSMHNAMFIGTLVVGFLMIVTHMIGFMSIPLMPGAEVGDKLIPMVSLKYLNPILVGIFIGGPLAAIMSTIDTMLIIASSAIVKDLYLNYFSKSKKINEKKIRTISTMTTLIIGLIVFFLSLDPPKLLVYINLFAFGGLEASFLCPILFGLYWRRANSTGAVLSMLSGVVSFIYLSYKKITVFETNQIVPAILISILFFIIGSFLGKKEPEEKLKYFF</sequence>
<dbReference type="Proteomes" id="UP000000845">
    <property type="component" value="Chromosome"/>
</dbReference>
<gene>
    <name evidence="9" type="ordered locus">Sterm_2541</name>
</gene>
<dbReference type="NCBIfam" id="TIGR00813">
    <property type="entry name" value="sss"/>
    <property type="match status" value="1"/>
</dbReference>
<dbReference type="GO" id="GO:0015081">
    <property type="term" value="F:sodium ion transmembrane transporter activity"/>
    <property type="evidence" value="ECO:0007669"/>
    <property type="project" value="InterPro"/>
</dbReference>
<accession>D1ALP8</accession>
<dbReference type="EMBL" id="CP001739">
    <property type="protein sequence ID" value="ACZ09391.1"/>
    <property type="molecule type" value="Genomic_DNA"/>
</dbReference>